<dbReference type="NCBIfam" id="TIGR01145">
    <property type="entry name" value="ATP_synt_delta"/>
    <property type="match status" value="1"/>
</dbReference>
<comment type="subcellular location">
    <subcellularLocation>
        <location evidence="1">Membrane</location>
    </subcellularLocation>
</comment>
<evidence type="ECO:0000256" key="2">
    <source>
        <dbReference type="ARBA" id="ARBA00007046"/>
    </source>
</evidence>
<dbReference type="Gene3D" id="1.10.520.20">
    <property type="entry name" value="N-terminal domain of the delta subunit of the F1F0-ATP synthase"/>
    <property type="match status" value="1"/>
</dbReference>
<dbReference type="EMBL" id="GEEE01009674">
    <property type="protein sequence ID" value="JAP53551.1"/>
    <property type="molecule type" value="Transcribed_RNA"/>
</dbReference>
<dbReference type="AlphaFoldDB" id="A0A0X3PNN8"/>
<comment type="similarity">
    <text evidence="2">Belongs to the ATPase delta chain family.</text>
</comment>
<evidence type="ECO:0000256" key="7">
    <source>
        <dbReference type="ARBA" id="ARBA00023310"/>
    </source>
</evidence>
<keyword evidence="3" id="KW-0813">Transport</keyword>
<protein>
    <recommendedName>
        <fullName evidence="8">Oligomycin sensitivity conferral protein</fullName>
    </recommendedName>
</protein>
<proteinExistence type="inferred from homology"/>
<gene>
    <name evidence="9" type="primary">ATPO</name>
    <name evidence="9" type="ORF">TR88525</name>
</gene>
<dbReference type="HAMAP" id="MF_01416">
    <property type="entry name" value="ATP_synth_delta_bact"/>
    <property type="match status" value="1"/>
</dbReference>
<dbReference type="GO" id="GO:0016020">
    <property type="term" value="C:membrane"/>
    <property type="evidence" value="ECO:0007669"/>
    <property type="project" value="UniProtKB-SubCell"/>
</dbReference>
<dbReference type="Pfam" id="PF00213">
    <property type="entry name" value="OSCP"/>
    <property type="match status" value="1"/>
</dbReference>
<keyword evidence="7" id="KW-0066">ATP synthesis</keyword>
<evidence type="ECO:0000256" key="5">
    <source>
        <dbReference type="ARBA" id="ARBA00023065"/>
    </source>
</evidence>
<keyword evidence="6" id="KW-0472">Membrane</keyword>
<evidence type="ECO:0000313" key="9">
    <source>
        <dbReference type="EMBL" id="JAP53551.1"/>
    </source>
</evidence>
<organism evidence="9">
    <name type="scientific">Schistocephalus solidus</name>
    <name type="common">Tapeworm</name>
    <dbReference type="NCBI Taxonomy" id="70667"/>
    <lineage>
        <taxon>Eukaryota</taxon>
        <taxon>Metazoa</taxon>
        <taxon>Spiralia</taxon>
        <taxon>Lophotrochozoa</taxon>
        <taxon>Platyhelminthes</taxon>
        <taxon>Cestoda</taxon>
        <taxon>Eucestoda</taxon>
        <taxon>Diphyllobothriidea</taxon>
        <taxon>Diphyllobothriidae</taxon>
        <taxon>Schistocephalus</taxon>
    </lineage>
</organism>
<dbReference type="PRINTS" id="PR00125">
    <property type="entry name" value="ATPASEDELTA"/>
</dbReference>
<evidence type="ECO:0000256" key="6">
    <source>
        <dbReference type="ARBA" id="ARBA00023136"/>
    </source>
</evidence>
<dbReference type="GO" id="GO:0046933">
    <property type="term" value="F:proton-transporting ATP synthase activity, rotational mechanism"/>
    <property type="evidence" value="ECO:0007669"/>
    <property type="project" value="InterPro"/>
</dbReference>
<dbReference type="PANTHER" id="PTHR11910">
    <property type="entry name" value="ATP SYNTHASE DELTA CHAIN"/>
    <property type="match status" value="1"/>
</dbReference>
<keyword evidence="4" id="KW-0375">Hydrogen ion transport</keyword>
<dbReference type="SUPFAM" id="SSF47928">
    <property type="entry name" value="N-terminal domain of the delta subunit of the F1F0-ATP synthase"/>
    <property type="match status" value="1"/>
</dbReference>
<keyword evidence="5" id="KW-0406">Ion transport</keyword>
<dbReference type="InterPro" id="IPR000711">
    <property type="entry name" value="ATPase_OSCP/dsu"/>
</dbReference>
<evidence type="ECO:0000256" key="4">
    <source>
        <dbReference type="ARBA" id="ARBA00022781"/>
    </source>
</evidence>
<name>A0A0X3PNN8_SCHSO</name>
<reference evidence="9" key="1">
    <citation type="submission" date="2016-01" db="EMBL/GenBank/DDBJ databases">
        <title>Reference transcriptome for the parasite Schistocephalus solidus: insights into the molecular evolution of parasitism.</title>
        <authorList>
            <person name="Hebert F.O."/>
            <person name="Grambauer S."/>
            <person name="Barber I."/>
            <person name="Landry C.R."/>
            <person name="Aubin-Horth N."/>
        </authorList>
    </citation>
    <scope>NUCLEOTIDE SEQUENCE</scope>
</reference>
<evidence type="ECO:0000256" key="3">
    <source>
        <dbReference type="ARBA" id="ARBA00022448"/>
    </source>
</evidence>
<evidence type="ECO:0000256" key="8">
    <source>
        <dbReference type="ARBA" id="ARBA00033369"/>
    </source>
</evidence>
<accession>A0A0X3PNN8</accession>
<sequence length="206" mass="23235">MTLFTFIRRLSTSSIARNVIKPPTQFFGLEGRYATALYSAAVKSKNLEAVEKDMTQLHRTLEKDTRLREFCTDPTVKRHLKVEAFKNVLAKLKFSSQSTNMLLVLAENGRLGRLAKVLDTFRQIMTSHRGEVSCVVTTAKPLDKAVERELMTALGGFLEPGHKLNLHLKVDPDIIGGMIVSIGDKYVDMSILRKIRSYRTVLEQPV</sequence>
<evidence type="ECO:0000256" key="1">
    <source>
        <dbReference type="ARBA" id="ARBA00004370"/>
    </source>
</evidence>
<dbReference type="InterPro" id="IPR026015">
    <property type="entry name" value="ATP_synth_OSCP/delta_N_sf"/>
</dbReference>